<dbReference type="EMBL" id="BK015993">
    <property type="protein sequence ID" value="DAF88748.1"/>
    <property type="molecule type" value="Genomic_DNA"/>
</dbReference>
<sequence>MNAHDYIVKVLGRLSKKGPMTWHHAVRIGWAPGEYNIGKAGARRRILLRAIEKDWIAVCGDKLMITPHGRRELRDALRAI</sequence>
<evidence type="ECO:0000313" key="1">
    <source>
        <dbReference type="EMBL" id="DAF88748.1"/>
    </source>
</evidence>
<reference evidence="1" key="1">
    <citation type="journal article" date="2021" name="Proc. Natl. Acad. Sci. U.S.A.">
        <title>A Catalog of Tens of Thousands of Viruses from Human Metagenomes Reveals Hidden Associations with Chronic Diseases.</title>
        <authorList>
            <person name="Tisza M.J."/>
            <person name="Buck C.B."/>
        </authorList>
    </citation>
    <scope>NUCLEOTIDE SEQUENCE</scope>
    <source>
        <strain evidence="1">CtjUd6</strain>
    </source>
</reference>
<name>A0A8S5U2R5_9CAUD</name>
<protein>
    <submittedName>
        <fullName evidence="1">Uncharacterized protein</fullName>
    </submittedName>
</protein>
<proteinExistence type="predicted"/>
<organism evidence="1">
    <name type="scientific">Podoviridae sp. ctjUd6</name>
    <dbReference type="NCBI Taxonomy" id="2825270"/>
    <lineage>
        <taxon>Viruses</taxon>
        <taxon>Duplodnaviria</taxon>
        <taxon>Heunggongvirae</taxon>
        <taxon>Uroviricota</taxon>
        <taxon>Caudoviricetes</taxon>
    </lineage>
</organism>
<accession>A0A8S5U2R5</accession>